<feature type="transmembrane region" description="Helical" evidence="5">
    <location>
        <begin position="76"/>
        <end position="94"/>
    </location>
</feature>
<dbReference type="Pfam" id="PF04932">
    <property type="entry name" value="Wzy_C"/>
    <property type="match status" value="1"/>
</dbReference>
<keyword evidence="7" id="KW-0436">Ligase</keyword>
<organism evidence="7 8">
    <name type="scientific">Devosia crocina</name>
    <dbReference type="NCBI Taxonomy" id="429728"/>
    <lineage>
        <taxon>Bacteria</taxon>
        <taxon>Pseudomonadati</taxon>
        <taxon>Pseudomonadota</taxon>
        <taxon>Alphaproteobacteria</taxon>
        <taxon>Hyphomicrobiales</taxon>
        <taxon>Devosiaceae</taxon>
        <taxon>Devosia</taxon>
    </lineage>
</organism>
<keyword evidence="8" id="KW-1185">Reference proteome</keyword>
<proteinExistence type="predicted"/>
<evidence type="ECO:0000256" key="4">
    <source>
        <dbReference type="ARBA" id="ARBA00023136"/>
    </source>
</evidence>
<feature type="transmembrane region" description="Helical" evidence="5">
    <location>
        <begin position="188"/>
        <end position="205"/>
    </location>
</feature>
<feature type="transmembrane region" description="Helical" evidence="5">
    <location>
        <begin position="212"/>
        <end position="233"/>
    </location>
</feature>
<keyword evidence="4 5" id="KW-0472">Membrane</keyword>
<dbReference type="GO" id="GO:0016874">
    <property type="term" value="F:ligase activity"/>
    <property type="evidence" value="ECO:0007669"/>
    <property type="project" value="UniProtKB-KW"/>
</dbReference>
<feature type="transmembrane region" description="Helical" evidence="5">
    <location>
        <begin position="367"/>
        <end position="385"/>
    </location>
</feature>
<feature type="domain" description="O-antigen ligase-related" evidence="6">
    <location>
        <begin position="173"/>
        <end position="322"/>
    </location>
</feature>
<dbReference type="GO" id="GO:0016020">
    <property type="term" value="C:membrane"/>
    <property type="evidence" value="ECO:0007669"/>
    <property type="project" value="UniProtKB-SubCell"/>
</dbReference>
<dbReference type="InterPro" id="IPR051533">
    <property type="entry name" value="WaaL-like"/>
</dbReference>
<dbReference type="PANTHER" id="PTHR37422:SF23">
    <property type="entry name" value="TEICHURONIC ACID BIOSYNTHESIS PROTEIN TUAE"/>
    <property type="match status" value="1"/>
</dbReference>
<evidence type="ECO:0000256" key="5">
    <source>
        <dbReference type="SAM" id="Phobius"/>
    </source>
</evidence>
<dbReference type="RefSeq" id="WP_210186365.1">
    <property type="nucleotide sequence ID" value="NZ_FPCK01000001.1"/>
</dbReference>
<protein>
    <submittedName>
        <fullName evidence="7">O-antigen ligase</fullName>
    </submittedName>
</protein>
<dbReference type="EMBL" id="FPCK01000001">
    <property type="protein sequence ID" value="SFV26476.1"/>
    <property type="molecule type" value="Genomic_DNA"/>
</dbReference>
<evidence type="ECO:0000313" key="8">
    <source>
        <dbReference type="Proteomes" id="UP000199074"/>
    </source>
</evidence>
<feature type="transmembrane region" description="Helical" evidence="5">
    <location>
        <begin position="106"/>
        <end position="127"/>
    </location>
</feature>
<evidence type="ECO:0000256" key="3">
    <source>
        <dbReference type="ARBA" id="ARBA00022989"/>
    </source>
</evidence>
<feature type="transmembrane region" description="Helical" evidence="5">
    <location>
        <begin position="27"/>
        <end position="46"/>
    </location>
</feature>
<feature type="transmembrane region" description="Helical" evidence="5">
    <location>
        <begin position="343"/>
        <end position="361"/>
    </location>
</feature>
<feature type="transmembrane region" description="Helical" evidence="5">
    <location>
        <begin position="53"/>
        <end position="70"/>
    </location>
</feature>
<evidence type="ECO:0000256" key="1">
    <source>
        <dbReference type="ARBA" id="ARBA00004141"/>
    </source>
</evidence>
<reference evidence="7 8" key="1">
    <citation type="submission" date="2016-10" db="EMBL/GenBank/DDBJ databases">
        <authorList>
            <person name="de Groot N.N."/>
        </authorList>
    </citation>
    <scope>NUCLEOTIDE SEQUENCE [LARGE SCALE GENOMIC DNA]</scope>
    <source>
        <strain evidence="7 8">IPL20</strain>
    </source>
</reference>
<keyword evidence="2 5" id="KW-0812">Transmembrane</keyword>
<name>A0A1I7MVU8_9HYPH</name>
<sequence>MLRFVSIATLVAAFALSAVASYIACYVALVGLAILLVPGGGWRHALRPGGRELLLALLCVSLAAVLAGPLEPRNWLGPAVLLVPLLALGFPELARHAPRLAAPQAIAGMALFGTALGLAVGVYDILVSQADRAGVFNNPIHFSGLMVILGFICLVGFETVAGRWRHVFLAGPVLGVGGVLLSGSRGPFLAALALAVLFAPAILYWHRRDRWLWSSLAVLLVGLGAVLTISPLGPRAAGVLAELAAGFGAGNLTALDEGRSQMLGGAVQAFGQSPLWGYGWAGMMPAAEAFYPADSIFRGFDHLHADLANFAVLGGVLGLAAYGALLLAPILAMLAVKGANRRLAFVVGGTASLGYLVLGLTNSMFGLLPQTVLYAALMGWLFLLADRDEPKRA</sequence>
<evidence type="ECO:0000259" key="6">
    <source>
        <dbReference type="Pfam" id="PF04932"/>
    </source>
</evidence>
<keyword evidence="3 5" id="KW-1133">Transmembrane helix</keyword>
<dbReference type="PANTHER" id="PTHR37422">
    <property type="entry name" value="TEICHURONIC ACID BIOSYNTHESIS PROTEIN TUAE"/>
    <property type="match status" value="1"/>
</dbReference>
<evidence type="ECO:0000313" key="7">
    <source>
        <dbReference type="EMBL" id="SFV26476.1"/>
    </source>
</evidence>
<accession>A0A1I7MVU8</accession>
<feature type="transmembrane region" description="Helical" evidence="5">
    <location>
        <begin position="139"/>
        <end position="157"/>
    </location>
</feature>
<dbReference type="Proteomes" id="UP000199074">
    <property type="component" value="Unassembled WGS sequence"/>
</dbReference>
<dbReference type="AlphaFoldDB" id="A0A1I7MVU8"/>
<gene>
    <name evidence="7" type="ORF">SAMN05216456_0015</name>
</gene>
<comment type="subcellular location">
    <subcellularLocation>
        <location evidence="1">Membrane</location>
        <topology evidence="1">Multi-pass membrane protein</topology>
    </subcellularLocation>
</comment>
<evidence type="ECO:0000256" key="2">
    <source>
        <dbReference type="ARBA" id="ARBA00022692"/>
    </source>
</evidence>
<feature type="transmembrane region" description="Helical" evidence="5">
    <location>
        <begin position="310"/>
        <end position="336"/>
    </location>
</feature>
<dbReference type="InterPro" id="IPR007016">
    <property type="entry name" value="O-antigen_ligase-rel_domated"/>
</dbReference>
<dbReference type="STRING" id="429728.SAMN05216456_0015"/>